<dbReference type="AlphaFoldDB" id="A0A7I8K8V9"/>
<dbReference type="OrthoDB" id="695716at2759"/>
<reference evidence="3" key="1">
    <citation type="submission" date="2020-02" db="EMBL/GenBank/DDBJ databases">
        <authorList>
            <person name="Scholz U."/>
            <person name="Mascher M."/>
            <person name="Fiebig A."/>
        </authorList>
    </citation>
    <scope>NUCLEOTIDE SEQUENCE</scope>
</reference>
<gene>
    <name evidence="3" type="ORF">SI8410_04004804</name>
</gene>
<protein>
    <submittedName>
        <fullName evidence="3">Uncharacterized protein</fullName>
    </submittedName>
</protein>
<evidence type="ECO:0000313" key="3">
    <source>
        <dbReference type="EMBL" id="CAA7394143.1"/>
    </source>
</evidence>
<feature type="region of interest" description="Disordered" evidence="1">
    <location>
        <begin position="17"/>
        <end position="71"/>
    </location>
</feature>
<sequence length="71" mass="7587">MLRLMPRMLALMAVQRHTAASRSTSPLTREQQGSLGDFPSFNLTKSSWQELHDGGGFTGGGSFTDGEGDGT</sequence>
<evidence type="ECO:0000256" key="2">
    <source>
        <dbReference type="SAM" id="SignalP"/>
    </source>
</evidence>
<feature type="compositionally biased region" description="Gly residues" evidence="1">
    <location>
        <begin position="54"/>
        <end position="65"/>
    </location>
</feature>
<feature type="chain" id="PRO_5029733959" evidence="2">
    <location>
        <begin position="21"/>
        <end position="71"/>
    </location>
</feature>
<proteinExistence type="predicted"/>
<feature type="compositionally biased region" description="Polar residues" evidence="1">
    <location>
        <begin position="18"/>
        <end position="34"/>
    </location>
</feature>
<organism evidence="3 4">
    <name type="scientific">Spirodela intermedia</name>
    <name type="common">Intermediate duckweed</name>
    <dbReference type="NCBI Taxonomy" id="51605"/>
    <lineage>
        <taxon>Eukaryota</taxon>
        <taxon>Viridiplantae</taxon>
        <taxon>Streptophyta</taxon>
        <taxon>Embryophyta</taxon>
        <taxon>Tracheophyta</taxon>
        <taxon>Spermatophyta</taxon>
        <taxon>Magnoliopsida</taxon>
        <taxon>Liliopsida</taxon>
        <taxon>Araceae</taxon>
        <taxon>Lemnoideae</taxon>
        <taxon>Spirodela</taxon>
    </lineage>
</organism>
<keyword evidence="2" id="KW-0732">Signal</keyword>
<dbReference type="EMBL" id="LR746267">
    <property type="protein sequence ID" value="CAA7394143.1"/>
    <property type="molecule type" value="Genomic_DNA"/>
</dbReference>
<name>A0A7I8K8V9_SPIIN</name>
<keyword evidence="4" id="KW-1185">Reference proteome</keyword>
<dbReference type="Proteomes" id="UP000663760">
    <property type="component" value="Chromosome 4"/>
</dbReference>
<accession>A0A7I8K8V9</accession>
<feature type="signal peptide" evidence="2">
    <location>
        <begin position="1"/>
        <end position="20"/>
    </location>
</feature>
<evidence type="ECO:0000256" key="1">
    <source>
        <dbReference type="SAM" id="MobiDB-lite"/>
    </source>
</evidence>
<evidence type="ECO:0000313" key="4">
    <source>
        <dbReference type="Proteomes" id="UP000663760"/>
    </source>
</evidence>